<name>A0A1M2W414_TRAPU</name>
<evidence type="ECO:0000313" key="2">
    <source>
        <dbReference type="EMBL" id="OJT14502.1"/>
    </source>
</evidence>
<feature type="chain" id="PRO_5013064137" description="Extracellular membrane protein CFEM domain-containing protein" evidence="1">
    <location>
        <begin position="23"/>
        <end position="79"/>
    </location>
</feature>
<accession>A0A1M2W414</accession>
<comment type="caution">
    <text evidence="2">The sequence shown here is derived from an EMBL/GenBank/DDBJ whole genome shotgun (WGS) entry which is preliminary data.</text>
</comment>
<reference evidence="2 3" key="1">
    <citation type="submission" date="2016-10" db="EMBL/GenBank/DDBJ databases">
        <title>Genome sequence of the basidiomycete white-rot fungus Trametes pubescens.</title>
        <authorList>
            <person name="Makela M.R."/>
            <person name="Granchi Z."/>
            <person name="Peng M."/>
            <person name="De Vries R.P."/>
            <person name="Grigoriev I."/>
            <person name="Riley R."/>
            <person name="Hilden K."/>
        </authorList>
    </citation>
    <scope>NUCLEOTIDE SEQUENCE [LARGE SCALE GENOMIC DNA]</scope>
    <source>
        <strain evidence="2 3">FBCC735</strain>
    </source>
</reference>
<keyword evidence="1" id="KW-0732">Signal</keyword>
<feature type="signal peptide" evidence="1">
    <location>
        <begin position="1"/>
        <end position="22"/>
    </location>
</feature>
<evidence type="ECO:0000256" key="1">
    <source>
        <dbReference type="SAM" id="SignalP"/>
    </source>
</evidence>
<dbReference type="Proteomes" id="UP000184267">
    <property type="component" value="Unassembled WGS sequence"/>
</dbReference>
<organism evidence="2 3">
    <name type="scientific">Trametes pubescens</name>
    <name type="common">White-rot fungus</name>
    <dbReference type="NCBI Taxonomy" id="154538"/>
    <lineage>
        <taxon>Eukaryota</taxon>
        <taxon>Fungi</taxon>
        <taxon>Dikarya</taxon>
        <taxon>Basidiomycota</taxon>
        <taxon>Agaricomycotina</taxon>
        <taxon>Agaricomycetes</taxon>
        <taxon>Polyporales</taxon>
        <taxon>Polyporaceae</taxon>
        <taxon>Trametes</taxon>
    </lineage>
</organism>
<evidence type="ECO:0008006" key="4">
    <source>
        <dbReference type="Google" id="ProtNLM"/>
    </source>
</evidence>
<protein>
    <recommendedName>
        <fullName evidence="4">Extracellular membrane protein CFEM domain-containing protein</fullName>
    </recommendedName>
</protein>
<dbReference type="AlphaFoldDB" id="A0A1M2W414"/>
<gene>
    <name evidence="2" type="ORF">TRAPUB_8948</name>
</gene>
<keyword evidence="3" id="KW-1185">Reference proteome</keyword>
<proteinExistence type="predicted"/>
<sequence length="79" mass="8719">MFIENFAALSFAVAAAFVWARALDTASGTSTLPIPTTVITCIQQCFDQAELQSGCNGVCINDFDYARCVRHQRLFILRV</sequence>
<dbReference type="EMBL" id="MNAD01000281">
    <property type="protein sequence ID" value="OJT14502.1"/>
    <property type="molecule type" value="Genomic_DNA"/>
</dbReference>
<evidence type="ECO:0000313" key="3">
    <source>
        <dbReference type="Proteomes" id="UP000184267"/>
    </source>
</evidence>